<dbReference type="RefSeq" id="WP_278100381.1">
    <property type="nucleotide sequence ID" value="NZ_CP091092.1"/>
</dbReference>
<evidence type="ECO:0000256" key="2">
    <source>
        <dbReference type="ARBA" id="ARBA00022475"/>
    </source>
</evidence>
<keyword evidence="2" id="KW-1003">Cell membrane</keyword>
<dbReference type="KEGG" id="manq:L1994_03905"/>
<evidence type="ECO:0000256" key="3">
    <source>
        <dbReference type="ARBA" id="ARBA00022692"/>
    </source>
</evidence>
<dbReference type="NCBIfam" id="NF004930">
    <property type="entry name" value="PRK06287.1-1"/>
    <property type="match status" value="1"/>
</dbReference>
<accession>A0AAF0JNL7</accession>
<evidence type="ECO:0000259" key="7">
    <source>
        <dbReference type="Pfam" id="PF13190"/>
    </source>
</evidence>
<sequence>MIDNKTFMIAGIILAIVIGVLAVFLASGDPDGLESTAFVVQGEKTLTGASPEDGDAEAIGSGTFEYESPLPDYSMEGAGKIGDIIALIIGVLITFALVLGATWALTSKASKS</sequence>
<dbReference type="Pfam" id="PF13190">
    <property type="entry name" value="PDGLE"/>
    <property type="match status" value="1"/>
</dbReference>
<comment type="subcellular location">
    <subcellularLocation>
        <location evidence="1">Cell membrane</location>
    </subcellularLocation>
</comment>
<name>A0AAF0JNL7_9EURY</name>
<proteinExistence type="predicted"/>
<dbReference type="InterPro" id="IPR025937">
    <property type="entry name" value="PDGLE_dom"/>
</dbReference>
<evidence type="ECO:0000256" key="5">
    <source>
        <dbReference type="ARBA" id="ARBA00023136"/>
    </source>
</evidence>
<dbReference type="Proteomes" id="UP001218895">
    <property type="component" value="Chromosome"/>
</dbReference>
<evidence type="ECO:0000256" key="4">
    <source>
        <dbReference type="ARBA" id="ARBA00022989"/>
    </source>
</evidence>
<reference evidence="8" key="1">
    <citation type="submission" date="2022-01" db="EMBL/GenBank/DDBJ databases">
        <title>Complete genome of Methanomicrobium antiquum DSM 21220.</title>
        <authorList>
            <person name="Chen S.-C."/>
            <person name="You Y.-T."/>
            <person name="Zhou Y.-Z."/>
            <person name="Lai M.-C."/>
        </authorList>
    </citation>
    <scope>NUCLEOTIDE SEQUENCE</scope>
    <source>
        <strain evidence="8">DSM 21220</strain>
    </source>
</reference>
<dbReference type="EMBL" id="CP091092">
    <property type="protein sequence ID" value="WFN37541.1"/>
    <property type="molecule type" value="Genomic_DNA"/>
</dbReference>
<feature type="transmembrane region" description="Helical" evidence="6">
    <location>
        <begin position="84"/>
        <end position="106"/>
    </location>
</feature>
<dbReference type="GO" id="GO:0005886">
    <property type="term" value="C:plasma membrane"/>
    <property type="evidence" value="ECO:0007669"/>
    <property type="project" value="UniProtKB-SubCell"/>
</dbReference>
<evidence type="ECO:0000256" key="6">
    <source>
        <dbReference type="SAM" id="Phobius"/>
    </source>
</evidence>
<evidence type="ECO:0000313" key="9">
    <source>
        <dbReference type="Proteomes" id="UP001218895"/>
    </source>
</evidence>
<evidence type="ECO:0000313" key="8">
    <source>
        <dbReference type="EMBL" id="WFN37541.1"/>
    </source>
</evidence>
<keyword evidence="5 6" id="KW-0472">Membrane</keyword>
<evidence type="ECO:0000256" key="1">
    <source>
        <dbReference type="ARBA" id="ARBA00004236"/>
    </source>
</evidence>
<protein>
    <submittedName>
        <fullName evidence="8">PDGLE domain-containing protein</fullName>
    </submittedName>
</protein>
<feature type="domain" description="PDGLE" evidence="7">
    <location>
        <begin position="5"/>
        <end position="106"/>
    </location>
</feature>
<keyword evidence="4 6" id="KW-1133">Transmembrane helix</keyword>
<dbReference type="AlphaFoldDB" id="A0AAF0JNL7"/>
<feature type="transmembrane region" description="Helical" evidence="6">
    <location>
        <begin position="7"/>
        <end position="26"/>
    </location>
</feature>
<gene>
    <name evidence="8" type="ORF">L1994_03905</name>
</gene>
<dbReference type="GeneID" id="79949513"/>
<keyword evidence="9" id="KW-1185">Reference proteome</keyword>
<keyword evidence="3 6" id="KW-0812">Transmembrane</keyword>
<organism evidence="8 9">
    <name type="scientific">Methanomicrobium antiquum</name>
    <dbReference type="NCBI Taxonomy" id="487686"/>
    <lineage>
        <taxon>Archaea</taxon>
        <taxon>Methanobacteriati</taxon>
        <taxon>Methanobacteriota</taxon>
        <taxon>Stenosarchaea group</taxon>
        <taxon>Methanomicrobia</taxon>
        <taxon>Methanomicrobiales</taxon>
        <taxon>Methanomicrobiaceae</taxon>
        <taxon>Methanomicrobium</taxon>
    </lineage>
</organism>